<dbReference type="CDD" id="cd00448">
    <property type="entry name" value="YjgF_YER057c_UK114_family"/>
    <property type="match status" value="1"/>
</dbReference>
<proteinExistence type="predicted"/>
<dbReference type="PANTHER" id="PTHR11803:SF42">
    <property type="entry name" value="MMF1"/>
    <property type="match status" value="1"/>
</dbReference>
<gene>
    <name evidence="1" type="ORF">BJY01DRAFT_241774</name>
</gene>
<dbReference type="Pfam" id="PF01042">
    <property type="entry name" value="Ribonuc_L-PSP"/>
    <property type="match status" value="1"/>
</dbReference>
<dbReference type="InterPro" id="IPR006175">
    <property type="entry name" value="YjgF/YER057c/UK114"/>
</dbReference>
<dbReference type="Gene3D" id="3.30.1330.40">
    <property type="entry name" value="RutC-like"/>
    <property type="match status" value="1"/>
</dbReference>
<comment type="caution">
    <text evidence="1">The sequence shown here is derived from an EMBL/GenBank/DDBJ whole genome shotgun (WGS) entry which is preliminary data.</text>
</comment>
<dbReference type="Proteomes" id="UP001610446">
    <property type="component" value="Unassembled WGS sequence"/>
</dbReference>
<reference evidence="1 2" key="1">
    <citation type="submission" date="2024-07" db="EMBL/GenBank/DDBJ databases">
        <title>Section-level genome sequencing and comparative genomics of Aspergillus sections Usti and Cavernicolus.</title>
        <authorList>
            <consortium name="Lawrence Berkeley National Laboratory"/>
            <person name="Nybo J.L."/>
            <person name="Vesth T.C."/>
            <person name="Theobald S."/>
            <person name="Frisvad J.C."/>
            <person name="Larsen T.O."/>
            <person name="Kjaerboelling I."/>
            <person name="Rothschild-Mancinelli K."/>
            <person name="Lyhne E.K."/>
            <person name="Kogle M.E."/>
            <person name="Barry K."/>
            <person name="Clum A."/>
            <person name="Na H."/>
            <person name="Ledsgaard L."/>
            <person name="Lin J."/>
            <person name="Lipzen A."/>
            <person name="Kuo A."/>
            <person name="Riley R."/>
            <person name="Mondo S."/>
            <person name="Labutti K."/>
            <person name="Haridas S."/>
            <person name="Pangalinan J."/>
            <person name="Salamov A.A."/>
            <person name="Simmons B.A."/>
            <person name="Magnuson J.K."/>
            <person name="Chen J."/>
            <person name="Drula E."/>
            <person name="Henrissat B."/>
            <person name="Wiebenga A."/>
            <person name="Lubbers R.J."/>
            <person name="Gomes A.C."/>
            <person name="Makela M.R."/>
            <person name="Stajich J."/>
            <person name="Grigoriev I.V."/>
            <person name="Mortensen U.H."/>
            <person name="De Vries R.P."/>
            <person name="Baker S.E."/>
            <person name="Andersen M.R."/>
        </authorList>
    </citation>
    <scope>NUCLEOTIDE SEQUENCE [LARGE SCALE GENOMIC DNA]</scope>
    <source>
        <strain evidence="1 2">CBS 123904</strain>
    </source>
</reference>
<keyword evidence="2" id="KW-1185">Reference proteome</keyword>
<evidence type="ECO:0000313" key="1">
    <source>
        <dbReference type="EMBL" id="KAL2858438.1"/>
    </source>
</evidence>
<sequence length="85" mass="9315">MVEGTIADRTTQIMKNIGKILKAAGSSLENVVKISVFITDMHDFATMNEAYMRAFDKGVKPVRTCVAVKELPQGTDVEMEATAHL</sequence>
<accession>A0ABR4L1P1</accession>
<dbReference type="InterPro" id="IPR035959">
    <property type="entry name" value="RutC-like_sf"/>
</dbReference>
<name>A0ABR4L1P1_9EURO</name>
<dbReference type="PANTHER" id="PTHR11803">
    <property type="entry name" value="2-IMINOBUTANOATE/2-IMINOPROPANOATE DEAMINASE RIDA"/>
    <property type="match status" value="1"/>
</dbReference>
<protein>
    <submittedName>
        <fullName evidence="1">Endoribonuclease L-PSP/chorismate mutase-like protein</fullName>
    </submittedName>
</protein>
<dbReference type="SUPFAM" id="SSF55298">
    <property type="entry name" value="YjgF-like"/>
    <property type="match status" value="1"/>
</dbReference>
<dbReference type="EMBL" id="JBFXLU010000001">
    <property type="protein sequence ID" value="KAL2858438.1"/>
    <property type="molecule type" value="Genomic_DNA"/>
</dbReference>
<evidence type="ECO:0000313" key="2">
    <source>
        <dbReference type="Proteomes" id="UP001610446"/>
    </source>
</evidence>
<organism evidence="1 2">
    <name type="scientific">Aspergillus pseudoustus</name>
    <dbReference type="NCBI Taxonomy" id="1810923"/>
    <lineage>
        <taxon>Eukaryota</taxon>
        <taxon>Fungi</taxon>
        <taxon>Dikarya</taxon>
        <taxon>Ascomycota</taxon>
        <taxon>Pezizomycotina</taxon>
        <taxon>Eurotiomycetes</taxon>
        <taxon>Eurotiomycetidae</taxon>
        <taxon>Eurotiales</taxon>
        <taxon>Aspergillaceae</taxon>
        <taxon>Aspergillus</taxon>
        <taxon>Aspergillus subgen. Nidulantes</taxon>
    </lineage>
</organism>